<dbReference type="InterPro" id="IPR050638">
    <property type="entry name" value="AA-Vitamin_Transporters"/>
</dbReference>
<dbReference type="SUPFAM" id="SSF103481">
    <property type="entry name" value="Multidrug resistance efflux transporter EmrE"/>
    <property type="match status" value="2"/>
</dbReference>
<evidence type="ECO:0000256" key="2">
    <source>
        <dbReference type="ARBA" id="ARBA00007362"/>
    </source>
</evidence>
<name>A0A1X6Y7A4_9RHOB</name>
<evidence type="ECO:0000313" key="8">
    <source>
        <dbReference type="Proteomes" id="UP000193570"/>
    </source>
</evidence>
<feature type="transmembrane region" description="Helical" evidence="6">
    <location>
        <begin position="185"/>
        <end position="207"/>
    </location>
</feature>
<sequence length="309" mass="32461">MTYAILMNQQQTTSLATAIVIVTGVLWGLYWLPIRSLRDAGLDGAWGTLAITSAAVLLLCPAAVLRRRHLLASNRIGLLSIALGGAAFALYSIGFVYGHVAIIILLYFLTPVWSSLFARYVMGWHTPLLRVVAIFLGLAGLYVMLSSDGGLPVPQGTGEWMALLAGGLWSIATTGMRVKSRVEPVAAAFVFALGATVTALVVAPWLGAWPAGPDVGGFLEPAALALATGGLWWVLSTAALMWATVRLEPARVGILLMTEVIVGAASAAVLAGEHLAPRELVGGALVLCAGVLEVWPAKRSCNEMGHPRS</sequence>
<feature type="transmembrane region" description="Helical" evidence="6">
    <location>
        <begin position="277"/>
        <end position="295"/>
    </location>
</feature>
<dbReference type="AlphaFoldDB" id="A0A1X6Y7A4"/>
<gene>
    <name evidence="7" type="ORF">ROJ8625_00244</name>
</gene>
<evidence type="ECO:0000256" key="5">
    <source>
        <dbReference type="ARBA" id="ARBA00023136"/>
    </source>
</evidence>
<comment type="subcellular location">
    <subcellularLocation>
        <location evidence="1">Membrane</location>
        <topology evidence="1">Multi-pass membrane protein</topology>
    </subcellularLocation>
</comment>
<feature type="transmembrane region" description="Helical" evidence="6">
    <location>
        <begin position="44"/>
        <end position="64"/>
    </location>
</feature>
<evidence type="ECO:0000256" key="4">
    <source>
        <dbReference type="ARBA" id="ARBA00022989"/>
    </source>
</evidence>
<feature type="transmembrane region" description="Helical" evidence="6">
    <location>
        <begin position="160"/>
        <end position="178"/>
    </location>
</feature>
<evidence type="ECO:0000313" key="7">
    <source>
        <dbReference type="EMBL" id="SLN11091.1"/>
    </source>
</evidence>
<feature type="transmembrane region" description="Helical" evidence="6">
    <location>
        <begin position="12"/>
        <end position="32"/>
    </location>
</feature>
<dbReference type="InterPro" id="IPR037185">
    <property type="entry name" value="EmrE-like"/>
</dbReference>
<comment type="similarity">
    <text evidence="2">Belongs to the EamA transporter family.</text>
</comment>
<evidence type="ECO:0000256" key="6">
    <source>
        <dbReference type="SAM" id="Phobius"/>
    </source>
</evidence>
<keyword evidence="3 6" id="KW-0812">Transmembrane</keyword>
<dbReference type="Proteomes" id="UP000193570">
    <property type="component" value="Unassembled WGS sequence"/>
</dbReference>
<accession>A0A1X6Y7A4</accession>
<keyword evidence="5 6" id="KW-0472">Membrane</keyword>
<evidence type="ECO:0000256" key="3">
    <source>
        <dbReference type="ARBA" id="ARBA00022692"/>
    </source>
</evidence>
<feature type="transmembrane region" description="Helical" evidence="6">
    <location>
        <begin position="222"/>
        <end position="245"/>
    </location>
</feature>
<feature type="transmembrane region" description="Helical" evidence="6">
    <location>
        <begin position="76"/>
        <end position="94"/>
    </location>
</feature>
<dbReference type="GO" id="GO:0016020">
    <property type="term" value="C:membrane"/>
    <property type="evidence" value="ECO:0007669"/>
    <property type="project" value="UniProtKB-SubCell"/>
</dbReference>
<dbReference type="RefSeq" id="WP_234984130.1">
    <property type="nucleotide sequence ID" value="NZ_FWFK01000001.1"/>
</dbReference>
<keyword evidence="4 6" id="KW-1133">Transmembrane helix</keyword>
<keyword evidence="8" id="KW-1185">Reference proteome</keyword>
<feature type="transmembrane region" description="Helical" evidence="6">
    <location>
        <begin position="100"/>
        <end position="121"/>
    </location>
</feature>
<dbReference type="PANTHER" id="PTHR32322:SF2">
    <property type="entry name" value="EAMA DOMAIN-CONTAINING PROTEIN"/>
    <property type="match status" value="1"/>
</dbReference>
<evidence type="ECO:0000256" key="1">
    <source>
        <dbReference type="ARBA" id="ARBA00004141"/>
    </source>
</evidence>
<organism evidence="7 8">
    <name type="scientific">Roseivivax jejudonensis</name>
    <dbReference type="NCBI Taxonomy" id="1529041"/>
    <lineage>
        <taxon>Bacteria</taxon>
        <taxon>Pseudomonadati</taxon>
        <taxon>Pseudomonadota</taxon>
        <taxon>Alphaproteobacteria</taxon>
        <taxon>Rhodobacterales</taxon>
        <taxon>Roseobacteraceae</taxon>
        <taxon>Roseivivax</taxon>
    </lineage>
</organism>
<feature type="transmembrane region" description="Helical" evidence="6">
    <location>
        <begin position="128"/>
        <end position="145"/>
    </location>
</feature>
<dbReference type="PANTHER" id="PTHR32322">
    <property type="entry name" value="INNER MEMBRANE TRANSPORTER"/>
    <property type="match status" value="1"/>
</dbReference>
<protein>
    <submittedName>
        <fullName evidence="7">EamA-like transporter family protein</fullName>
    </submittedName>
</protein>
<feature type="transmembrane region" description="Helical" evidence="6">
    <location>
        <begin position="252"/>
        <end position="271"/>
    </location>
</feature>
<dbReference type="EMBL" id="FWFK01000001">
    <property type="protein sequence ID" value="SLN11091.1"/>
    <property type="molecule type" value="Genomic_DNA"/>
</dbReference>
<reference evidence="7 8" key="1">
    <citation type="submission" date="2017-03" db="EMBL/GenBank/DDBJ databases">
        <authorList>
            <person name="Afonso C.L."/>
            <person name="Miller P.J."/>
            <person name="Scott M.A."/>
            <person name="Spackman E."/>
            <person name="Goraichik I."/>
            <person name="Dimitrov K.M."/>
            <person name="Suarez D.L."/>
            <person name="Swayne D.E."/>
        </authorList>
    </citation>
    <scope>NUCLEOTIDE SEQUENCE [LARGE SCALE GENOMIC DNA]</scope>
    <source>
        <strain evidence="7 8">CECT 8625</strain>
    </source>
</reference>
<proteinExistence type="inferred from homology"/>